<dbReference type="SUPFAM" id="SSF51735">
    <property type="entry name" value="NAD(P)-binding Rossmann-fold domains"/>
    <property type="match status" value="1"/>
</dbReference>
<organism evidence="3 4">
    <name type="scientific">Runella rosea</name>
    <dbReference type="NCBI Taxonomy" id="2259595"/>
    <lineage>
        <taxon>Bacteria</taxon>
        <taxon>Pseudomonadati</taxon>
        <taxon>Bacteroidota</taxon>
        <taxon>Cytophagia</taxon>
        <taxon>Cytophagales</taxon>
        <taxon>Spirosomataceae</taxon>
        <taxon>Runella</taxon>
    </lineage>
</organism>
<dbReference type="GO" id="GO:0000166">
    <property type="term" value="F:nucleotide binding"/>
    <property type="evidence" value="ECO:0007669"/>
    <property type="project" value="InterPro"/>
</dbReference>
<keyword evidence="4" id="KW-1185">Reference proteome</keyword>
<dbReference type="InterPro" id="IPR055170">
    <property type="entry name" value="GFO_IDH_MocA-like_dom"/>
</dbReference>
<proteinExistence type="predicted"/>
<dbReference type="InterPro" id="IPR051450">
    <property type="entry name" value="Gfo/Idh/MocA_Oxidoreductases"/>
</dbReference>
<sequence length="321" mass="37038">MSLSTQLPLLVIGAGSIGERHIEILQSIGYQTIHVYRQRMLPLRNIQNESVHCFTDFHEIEVIKPYAAIICTPTAQHLAQALECVRRGIHVLVEKPLANHPEGIHELKKEAAQTNSLVQVAYMLRYHPLMGQLKSIIDDKHFGNLLSFSTYWGEYLPNWHPWEDYRNSYAAKRELGGGVALTLSHDLDIVNWLVGELPMHWQRSYNYRSNLEVNVESGASFLLEYISGITGVVQLNYYQKVPKRTYELVFDDAVVTFDYFQNKIIIQKPHGVETIEEPHFERNEMFRQQTLDFLKNTTLSSTASLTEQYLRESEAILKMCN</sequence>
<dbReference type="InterPro" id="IPR036291">
    <property type="entry name" value="NAD(P)-bd_dom_sf"/>
</dbReference>
<dbReference type="RefSeq" id="WP_114068708.1">
    <property type="nucleotide sequence ID" value="NZ_CP030850.1"/>
</dbReference>
<dbReference type="EMBL" id="CP030850">
    <property type="protein sequence ID" value="AXE19942.1"/>
    <property type="molecule type" value="Genomic_DNA"/>
</dbReference>
<reference evidence="3 4" key="1">
    <citation type="submission" date="2018-07" db="EMBL/GenBank/DDBJ databases">
        <title>Genome sequencing of Runella.</title>
        <authorList>
            <person name="Baek M.-G."/>
            <person name="Yi H."/>
        </authorList>
    </citation>
    <scope>NUCLEOTIDE SEQUENCE [LARGE SCALE GENOMIC DNA]</scope>
    <source>
        <strain evidence="3 4">HYN0085</strain>
    </source>
</reference>
<gene>
    <name evidence="3" type="ORF">DR864_20410</name>
</gene>
<evidence type="ECO:0000259" key="2">
    <source>
        <dbReference type="Pfam" id="PF22725"/>
    </source>
</evidence>
<evidence type="ECO:0000313" key="3">
    <source>
        <dbReference type="EMBL" id="AXE19942.1"/>
    </source>
</evidence>
<feature type="domain" description="GFO/IDH/MocA-like oxidoreductase" evidence="2">
    <location>
        <begin position="132"/>
        <end position="252"/>
    </location>
</feature>
<dbReference type="PANTHER" id="PTHR43377">
    <property type="entry name" value="BILIVERDIN REDUCTASE A"/>
    <property type="match status" value="1"/>
</dbReference>
<dbReference type="Pfam" id="PF01408">
    <property type="entry name" value="GFO_IDH_MocA"/>
    <property type="match status" value="1"/>
</dbReference>
<dbReference type="Proteomes" id="UP000251993">
    <property type="component" value="Chromosome"/>
</dbReference>
<accession>A0A344TMS1</accession>
<feature type="domain" description="Gfo/Idh/MocA-like oxidoreductase N-terminal" evidence="1">
    <location>
        <begin position="10"/>
        <end position="122"/>
    </location>
</feature>
<dbReference type="Pfam" id="PF22725">
    <property type="entry name" value="GFO_IDH_MocA_C3"/>
    <property type="match status" value="1"/>
</dbReference>
<dbReference type="SUPFAM" id="SSF55347">
    <property type="entry name" value="Glyceraldehyde-3-phosphate dehydrogenase-like, C-terminal domain"/>
    <property type="match status" value="1"/>
</dbReference>
<dbReference type="PANTHER" id="PTHR43377:SF1">
    <property type="entry name" value="BILIVERDIN REDUCTASE A"/>
    <property type="match status" value="1"/>
</dbReference>
<dbReference type="OrthoDB" id="9815825at2"/>
<dbReference type="KEGG" id="run:DR864_20410"/>
<dbReference type="InterPro" id="IPR000683">
    <property type="entry name" value="Gfo/Idh/MocA-like_OxRdtase_N"/>
</dbReference>
<protein>
    <recommendedName>
        <fullName evidence="5">Gfo/Idh/MocA family oxidoreductase</fullName>
    </recommendedName>
</protein>
<dbReference type="Gene3D" id="3.30.360.10">
    <property type="entry name" value="Dihydrodipicolinate Reductase, domain 2"/>
    <property type="match status" value="1"/>
</dbReference>
<evidence type="ECO:0008006" key="5">
    <source>
        <dbReference type="Google" id="ProtNLM"/>
    </source>
</evidence>
<evidence type="ECO:0000313" key="4">
    <source>
        <dbReference type="Proteomes" id="UP000251993"/>
    </source>
</evidence>
<evidence type="ECO:0000259" key="1">
    <source>
        <dbReference type="Pfam" id="PF01408"/>
    </source>
</evidence>
<dbReference type="Gene3D" id="3.40.50.720">
    <property type="entry name" value="NAD(P)-binding Rossmann-like Domain"/>
    <property type="match status" value="1"/>
</dbReference>
<name>A0A344TMS1_9BACT</name>
<dbReference type="AlphaFoldDB" id="A0A344TMS1"/>